<gene>
    <name evidence="2" type="ORF">KI387_024965</name>
</gene>
<comment type="caution">
    <text evidence="2">The sequence shown here is derived from an EMBL/GenBank/DDBJ whole genome shotgun (WGS) entry which is preliminary data.</text>
</comment>
<protein>
    <submittedName>
        <fullName evidence="2">Uncharacterized protein</fullName>
    </submittedName>
</protein>
<feature type="non-terminal residue" evidence="2">
    <location>
        <position position="1"/>
    </location>
</feature>
<accession>A0AA38L985</accession>
<feature type="region of interest" description="Disordered" evidence="1">
    <location>
        <begin position="9"/>
        <end position="42"/>
    </location>
</feature>
<keyword evidence="3" id="KW-1185">Reference proteome</keyword>
<dbReference type="Proteomes" id="UP000824469">
    <property type="component" value="Unassembled WGS sequence"/>
</dbReference>
<feature type="non-terminal residue" evidence="2">
    <location>
        <position position="54"/>
    </location>
</feature>
<reference evidence="2 3" key="1">
    <citation type="journal article" date="2021" name="Nat. Plants">
        <title>The Taxus genome provides insights into paclitaxel biosynthesis.</title>
        <authorList>
            <person name="Xiong X."/>
            <person name="Gou J."/>
            <person name="Liao Q."/>
            <person name="Li Y."/>
            <person name="Zhou Q."/>
            <person name="Bi G."/>
            <person name="Li C."/>
            <person name="Du R."/>
            <person name="Wang X."/>
            <person name="Sun T."/>
            <person name="Guo L."/>
            <person name="Liang H."/>
            <person name="Lu P."/>
            <person name="Wu Y."/>
            <person name="Zhang Z."/>
            <person name="Ro D.K."/>
            <person name="Shang Y."/>
            <person name="Huang S."/>
            <person name="Yan J."/>
        </authorList>
    </citation>
    <scope>NUCLEOTIDE SEQUENCE [LARGE SCALE GENOMIC DNA]</scope>
    <source>
        <strain evidence="2">Ta-2019</strain>
    </source>
</reference>
<evidence type="ECO:0000313" key="2">
    <source>
        <dbReference type="EMBL" id="KAH9316338.1"/>
    </source>
</evidence>
<evidence type="ECO:0000256" key="1">
    <source>
        <dbReference type="SAM" id="MobiDB-lite"/>
    </source>
</evidence>
<evidence type="ECO:0000313" key="3">
    <source>
        <dbReference type="Proteomes" id="UP000824469"/>
    </source>
</evidence>
<name>A0AA38L985_TAXCH</name>
<dbReference type="EMBL" id="JAHRHJ020000005">
    <property type="protein sequence ID" value="KAH9316338.1"/>
    <property type="molecule type" value="Genomic_DNA"/>
</dbReference>
<organism evidence="2 3">
    <name type="scientific">Taxus chinensis</name>
    <name type="common">Chinese yew</name>
    <name type="synonym">Taxus wallichiana var. chinensis</name>
    <dbReference type="NCBI Taxonomy" id="29808"/>
    <lineage>
        <taxon>Eukaryota</taxon>
        <taxon>Viridiplantae</taxon>
        <taxon>Streptophyta</taxon>
        <taxon>Embryophyta</taxon>
        <taxon>Tracheophyta</taxon>
        <taxon>Spermatophyta</taxon>
        <taxon>Pinopsida</taxon>
        <taxon>Pinidae</taxon>
        <taxon>Conifers II</taxon>
        <taxon>Cupressales</taxon>
        <taxon>Taxaceae</taxon>
        <taxon>Taxus</taxon>
    </lineage>
</organism>
<proteinExistence type="predicted"/>
<sequence length="54" mass="5886">LILIMGWEIPADHDQNQNGKQEEEEEKVGEGSVSNKPSIFLAGPPNVGKRAILT</sequence>
<dbReference type="AlphaFoldDB" id="A0AA38L985"/>